<protein>
    <submittedName>
        <fullName evidence="1">Uncharacterized protein</fullName>
    </submittedName>
</protein>
<accession>A0ABY1QDN6</accession>
<gene>
    <name evidence="1" type="ORF">SAMN06265222_110177</name>
</gene>
<comment type="caution">
    <text evidence="1">The sequence shown here is derived from an EMBL/GenBank/DDBJ whole genome shotgun (WGS) entry which is preliminary data.</text>
</comment>
<sequence>MITTAAGYRNDASRSFEVIEVDLPLGHFRLESKGMSNQ</sequence>
<evidence type="ECO:0000313" key="1">
    <source>
        <dbReference type="EMBL" id="SMP67431.1"/>
    </source>
</evidence>
<organism evidence="1 2">
    <name type="scientific">Neorhodopirellula lusitana</name>
    <dbReference type="NCBI Taxonomy" id="445327"/>
    <lineage>
        <taxon>Bacteria</taxon>
        <taxon>Pseudomonadati</taxon>
        <taxon>Planctomycetota</taxon>
        <taxon>Planctomycetia</taxon>
        <taxon>Pirellulales</taxon>
        <taxon>Pirellulaceae</taxon>
        <taxon>Neorhodopirellula</taxon>
    </lineage>
</organism>
<name>A0ABY1QDN6_9BACT</name>
<reference evidence="1 2" key="1">
    <citation type="submission" date="2017-05" db="EMBL/GenBank/DDBJ databases">
        <authorList>
            <person name="Varghese N."/>
            <person name="Submissions S."/>
        </authorList>
    </citation>
    <scope>NUCLEOTIDE SEQUENCE [LARGE SCALE GENOMIC DNA]</scope>
    <source>
        <strain evidence="1 2">DSM 25457</strain>
    </source>
</reference>
<proteinExistence type="predicted"/>
<dbReference type="Proteomes" id="UP001158067">
    <property type="component" value="Unassembled WGS sequence"/>
</dbReference>
<evidence type="ECO:0000313" key="2">
    <source>
        <dbReference type="Proteomes" id="UP001158067"/>
    </source>
</evidence>
<keyword evidence="2" id="KW-1185">Reference proteome</keyword>
<dbReference type="EMBL" id="FXUG01000010">
    <property type="protein sequence ID" value="SMP67431.1"/>
    <property type="molecule type" value="Genomic_DNA"/>
</dbReference>